<protein>
    <submittedName>
        <fullName evidence="2">Uncharacterized protein</fullName>
    </submittedName>
</protein>
<dbReference type="AlphaFoldDB" id="A0AA86RSQ0"/>
<keyword evidence="1" id="KW-1133">Transmembrane helix</keyword>
<dbReference type="PANTHER" id="PTHR33625:SF2">
    <property type="entry name" value="POST-SET DOMAIN-CONTAINING PROTEIN"/>
    <property type="match status" value="1"/>
</dbReference>
<feature type="transmembrane region" description="Helical" evidence="1">
    <location>
        <begin position="187"/>
        <end position="204"/>
    </location>
</feature>
<evidence type="ECO:0000313" key="3">
    <source>
        <dbReference type="Proteomes" id="UP001189624"/>
    </source>
</evidence>
<accession>A0AA86RSQ0</accession>
<organism evidence="2 3">
    <name type="scientific">Sphenostylis stenocarpa</name>
    <dbReference type="NCBI Taxonomy" id="92480"/>
    <lineage>
        <taxon>Eukaryota</taxon>
        <taxon>Viridiplantae</taxon>
        <taxon>Streptophyta</taxon>
        <taxon>Embryophyta</taxon>
        <taxon>Tracheophyta</taxon>
        <taxon>Spermatophyta</taxon>
        <taxon>Magnoliopsida</taxon>
        <taxon>eudicotyledons</taxon>
        <taxon>Gunneridae</taxon>
        <taxon>Pentapetalae</taxon>
        <taxon>rosids</taxon>
        <taxon>fabids</taxon>
        <taxon>Fabales</taxon>
        <taxon>Fabaceae</taxon>
        <taxon>Papilionoideae</taxon>
        <taxon>50 kb inversion clade</taxon>
        <taxon>NPAAA clade</taxon>
        <taxon>indigoferoid/millettioid clade</taxon>
        <taxon>Phaseoleae</taxon>
        <taxon>Sphenostylis</taxon>
    </lineage>
</organism>
<evidence type="ECO:0000256" key="1">
    <source>
        <dbReference type="SAM" id="Phobius"/>
    </source>
</evidence>
<keyword evidence="3" id="KW-1185">Reference proteome</keyword>
<dbReference type="EMBL" id="OY731398">
    <property type="protein sequence ID" value="CAJ1780367.1"/>
    <property type="molecule type" value="Genomic_DNA"/>
</dbReference>
<dbReference type="PANTHER" id="PTHR33625">
    <property type="entry name" value="OS08G0179900 PROTEIN"/>
    <property type="match status" value="1"/>
</dbReference>
<dbReference type="Proteomes" id="UP001189624">
    <property type="component" value="Chromosome 1"/>
</dbReference>
<proteinExistence type="predicted"/>
<keyword evidence="1" id="KW-0472">Membrane</keyword>
<dbReference type="Gramene" id="rna-AYBTSS11_LOCUS59">
    <property type="protein sequence ID" value="CAJ1780367.1"/>
    <property type="gene ID" value="gene-AYBTSS11_LOCUS59"/>
</dbReference>
<evidence type="ECO:0000313" key="2">
    <source>
        <dbReference type="EMBL" id="CAJ1780367.1"/>
    </source>
</evidence>
<reference evidence="2" key="1">
    <citation type="submission" date="2023-10" db="EMBL/GenBank/DDBJ databases">
        <authorList>
            <person name="Domelevo Entfellner J.-B."/>
        </authorList>
    </citation>
    <scope>NUCLEOTIDE SEQUENCE</scope>
</reference>
<sequence>MGGGTIMHTNQSVPSQCKSVLNNFICHCNNQLCTEQPVPSQREVEDAVSALQEFIQAFQHISGPYDSMTVISRGYKRLYDAFQLLQSDPVVKSLVVSLSSDKALWDAFMSNVLHQKLLQLPDSVECRRPEISELNEFGMHILSWTLDIIKRKILELIESFQLLVNDLFQSPKMENATSDATEMDEKVRSSFLLSIVILLIVIVARSQRF</sequence>
<keyword evidence="1" id="KW-0812">Transmembrane</keyword>
<name>A0AA86RSQ0_9FABA</name>
<gene>
    <name evidence="2" type="ORF">AYBTSS11_LOCUS59</name>
</gene>